<dbReference type="eggNOG" id="arCOG02722">
    <property type="taxonomic scope" value="Archaea"/>
</dbReference>
<proteinExistence type="predicted"/>
<dbReference type="AlphaFoldDB" id="L0K2X0"/>
<dbReference type="GO" id="GO:0042398">
    <property type="term" value="P:modified amino acid biosynthetic process"/>
    <property type="evidence" value="ECO:0007669"/>
    <property type="project" value="InterPro"/>
</dbReference>
<evidence type="ECO:0000313" key="3">
    <source>
        <dbReference type="Proteomes" id="UP000010878"/>
    </source>
</evidence>
<dbReference type="InterPro" id="IPR050141">
    <property type="entry name" value="GCL_type2/YbdK_subfam"/>
</dbReference>
<dbReference type="GO" id="GO:0004357">
    <property type="term" value="F:glutamate-cysteine ligase activity"/>
    <property type="evidence" value="ECO:0007669"/>
    <property type="project" value="InterPro"/>
</dbReference>
<dbReference type="KEGG" id="nou:Natoc_3959"/>
<organism evidence="2 3">
    <name type="scientific">Natronococcus occultus SP4</name>
    <dbReference type="NCBI Taxonomy" id="694430"/>
    <lineage>
        <taxon>Archaea</taxon>
        <taxon>Methanobacteriati</taxon>
        <taxon>Methanobacteriota</taxon>
        <taxon>Stenosarchaea group</taxon>
        <taxon>Halobacteria</taxon>
        <taxon>Halobacteriales</taxon>
        <taxon>Natrialbaceae</taxon>
        <taxon>Natronococcus</taxon>
    </lineage>
</organism>
<dbReference type="Pfam" id="PF04107">
    <property type="entry name" value="GCS2"/>
    <property type="match status" value="1"/>
</dbReference>
<dbReference type="SUPFAM" id="SSF55931">
    <property type="entry name" value="Glutamine synthetase/guanido kinase"/>
    <property type="match status" value="1"/>
</dbReference>
<feature type="region of interest" description="Disordered" evidence="1">
    <location>
        <begin position="371"/>
        <end position="397"/>
    </location>
</feature>
<reference evidence="2 3" key="1">
    <citation type="submission" date="2012-11" db="EMBL/GenBank/DDBJ databases">
        <title>FINISHED of Natronococcus occultus SP4, DSM 3396.</title>
        <authorList>
            <consortium name="DOE Joint Genome Institute"/>
            <person name="Eisen J."/>
            <person name="Huntemann M."/>
            <person name="Wei C.-L."/>
            <person name="Han J."/>
            <person name="Detter J.C."/>
            <person name="Han C."/>
            <person name="Tapia R."/>
            <person name="Chen A."/>
            <person name="Kyrpides N."/>
            <person name="Mavromatis K."/>
            <person name="Markowitz V."/>
            <person name="Szeto E."/>
            <person name="Ivanova N."/>
            <person name="Mikhailova N."/>
            <person name="Ovchinnikova G."/>
            <person name="Pagani I."/>
            <person name="Pati A."/>
            <person name="Goodwin L."/>
            <person name="Nordberg H.P."/>
            <person name="Cantor M.N."/>
            <person name="Hua S.X."/>
            <person name="Woyke T."/>
            <person name="Eisen J."/>
            <person name="Klenk H.-P."/>
            <person name="Klenk H.-P."/>
        </authorList>
    </citation>
    <scope>NUCLEOTIDE SEQUENCE [LARGE SCALE GENOMIC DNA]</scope>
    <source>
        <strain evidence="2 3">SP4</strain>
    </source>
</reference>
<sequence length="397" mass="44341">MAAPLDTATSSNDGEPVRRSVEVEYWVIDDRGRLTEPGDLLDASPGVEREFVAPLLEIKTTPCESTAALRDELFDRLGRVLRRAEDRGKRLVPLATPIHHGPIEDRPSERTRIQDRVLGENFEYVRHCAGTHIHIEQQPGREIDQLNTLIALDPALALVNSSPYFGTTKLAAGARSQLYRRLAYAALSHQGGLWPYAADRETWARRVDRCYEEFLTEAAIAGLDRDTVESHFEPEGTAWTPIKLRDRFSTVEWRSPDTALPSQVVRLADEIAGLVGHATEVDVRIEGETGRVTSDSIVLPEFEALEPYVDAAIRDGLSSSSVRSYLERMGFNVAAYDPLSTELAAVGEPTNAEARSLRLRYADRLERDLSRGVRSMSVDPREHRPSADERTSRSDSR</sequence>
<dbReference type="Gene3D" id="3.30.590.20">
    <property type="match status" value="1"/>
</dbReference>
<dbReference type="PANTHER" id="PTHR36510">
    <property type="entry name" value="GLUTAMATE--CYSTEINE LIGASE 2-RELATED"/>
    <property type="match status" value="1"/>
</dbReference>
<dbReference type="EMBL" id="CP003929">
    <property type="protein sequence ID" value="AGB39657.1"/>
    <property type="molecule type" value="Genomic_DNA"/>
</dbReference>
<keyword evidence="3" id="KW-1185">Reference proteome</keyword>
<dbReference type="HOGENOM" id="CLU_751435_0_0_2"/>
<gene>
    <name evidence="2" type="ORF">Natoc_3959</name>
</gene>
<dbReference type="GeneID" id="14403051"/>
<dbReference type="RefSeq" id="WP_015323091.1">
    <property type="nucleotide sequence ID" value="NC_019974.1"/>
</dbReference>
<name>L0K2X0_9EURY</name>
<dbReference type="Proteomes" id="UP000010878">
    <property type="component" value="Chromosome"/>
</dbReference>
<evidence type="ECO:0008006" key="4">
    <source>
        <dbReference type="Google" id="ProtNLM"/>
    </source>
</evidence>
<dbReference type="InterPro" id="IPR014746">
    <property type="entry name" value="Gln_synth/guanido_kin_cat_dom"/>
</dbReference>
<dbReference type="PANTHER" id="PTHR36510:SF3">
    <property type="entry name" value="CONSERVED PROTEIN"/>
    <property type="match status" value="1"/>
</dbReference>
<accession>L0K2X0</accession>
<feature type="compositionally biased region" description="Basic and acidic residues" evidence="1">
    <location>
        <begin position="379"/>
        <end position="397"/>
    </location>
</feature>
<protein>
    <recommendedName>
        <fullName evidence="4">Glutamate--cysteine ligase</fullName>
    </recommendedName>
</protein>
<evidence type="ECO:0000256" key="1">
    <source>
        <dbReference type="SAM" id="MobiDB-lite"/>
    </source>
</evidence>
<evidence type="ECO:0000313" key="2">
    <source>
        <dbReference type="EMBL" id="AGB39657.1"/>
    </source>
</evidence>
<dbReference type="InterPro" id="IPR006336">
    <property type="entry name" value="GCS2"/>
</dbReference>
<dbReference type="OrthoDB" id="156252at2157"/>